<dbReference type="InterPro" id="IPR004127">
    <property type="entry name" value="Prefoldin_subunit_alpha"/>
</dbReference>
<feature type="compositionally biased region" description="Polar residues" evidence="4">
    <location>
        <begin position="162"/>
        <end position="171"/>
    </location>
</feature>
<dbReference type="AlphaFoldDB" id="A0A7S2I1F0"/>
<dbReference type="Pfam" id="PF02996">
    <property type="entry name" value="Prefoldin"/>
    <property type="match status" value="1"/>
</dbReference>
<dbReference type="GO" id="GO:0016272">
    <property type="term" value="C:prefoldin complex"/>
    <property type="evidence" value="ECO:0007669"/>
    <property type="project" value="InterPro"/>
</dbReference>
<reference evidence="6" key="1">
    <citation type="submission" date="2021-01" db="EMBL/GenBank/DDBJ databases">
        <authorList>
            <person name="Corre E."/>
            <person name="Pelletier E."/>
            <person name="Niang G."/>
            <person name="Scheremetjew M."/>
            <person name="Finn R."/>
            <person name="Kale V."/>
            <person name="Holt S."/>
            <person name="Cochrane G."/>
            <person name="Meng A."/>
            <person name="Brown T."/>
            <person name="Cohen L."/>
        </authorList>
    </citation>
    <scope>NUCLEOTIDE SEQUENCE</scope>
    <source>
        <strain evidence="6">RCC3387</strain>
    </source>
</reference>
<name>A0A7S2I1F0_9DINO</name>
<dbReference type="Gene3D" id="1.10.287.370">
    <property type="match status" value="1"/>
</dbReference>
<keyword evidence="2" id="KW-0143">Chaperone</keyword>
<dbReference type="InterPro" id="IPR009053">
    <property type="entry name" value="Prefoldin"/>
</dbReference>
<dbReference type="SUPFAM" id="SSF46579">
    <property type="entry name" value="Prefoldin"/>
    <property type="match status" value="1"/>
</dbReference>
<dbReference type="InterPro" id="IPR007052">
    <property type="entry name" value="CS_dom"/>
</dbReference>
<sequence>MCQERKPADVVARLQDLYSKYQYMQSSIVAQRANLKVKLPDIGNALETVNHLIAKRDKAEEGETSDYTYQLAENLWAKASAPPSQNVCLWLGANCMLEYTLEEAVELLQTNEANAKTMLKGLEEDMAFLRDQITTTEVNIARCHNYGVKVRQKEKDDAATKTPGSAPSGTPASFAPPGRREEELPAREPGTYTWKQDRDEVEVSVALPPGAEKADVKVTILADSLKVEHGGKPLVEGRLVAKCGPNGSTWTMGRGSVEISLEKAEAAQWPSLFEASEV</sequence>
<evidence type="ECO:0000256" key="1">
    <source>
        <dbReference type="ARBA" id="ARBA00010048"/>
    </source>
</evidence>
<accession>A0A7S2I1F0</accession>
<dbReference type="PROSITE" id="PS51203">
    <property type="entry name" value="CS"/>
    <property type="match status" value="1"/>
</dbReference>
<organism evidence="6">
    <name type="scientific">Zooxanthella nutricula</name>
    <dbReference type="NCBI Taxonomy" id="1333877"/>
    <lineage>
        <taxon>Eukaryota</taxon>
        <taxon>Sar</taxon>
        <taxon>Alveolata</taxon>
        <taxon>Dinophyceae</taxon>
        <taxon>Peridiniales</taxon>
        <taxon>Peridiniales incertae sedis</taxon>
        <taxon>Zooxanthella</taxon>
    </lineage>
</organism>
<dbReference type="InterPro" id="IPR008978">
    <property type="entry name" value="HSP20-like_chaperone"/>
</dbReference>
<dbReference type="PANTHER" id="PTHR12409:SF0">
    <property type="entry name" value="PREFOLDIN SUBUNIT 3"/>
    <property type="match status" value="1"/>
</dbReference>
<dbReference type="CDD" id="cd06467">
    <property type="entry name" value="p23_NUDC_like"/>
    <property type="match status" value="1"/>
</dbReference>
<evidence type="ECO:0000256" key="4">
    <source>
        <dbReference type="SAM" id="MobiDB-lite"/>
    </source>
</evidence>
<dbReference type="InterPro" id="IPR016655">
    <property type="entry name" value="PFD3"/>
</dbReference>
<dbReference type="EMBL" id="HBGW01008560">
    <property type="protein sequence ID" value="CAD9505631.1"/>
    <property type="molecule type" value="Transcribed_RNA"/>
</dbReference>
<feature type="coiled-coil region" evidence="3">
    <location>
        <begin position="105"/>
        <end position="139"/>
    </location>
</feature>
<proteinExistence type="inferred from homology"/>
<dbReference type="GO" id="GO:0005737">
    <property type="term" value="C:cytoplasm"/>
    <property type="evidence" value="ECO:0007669"/>
    <property type="project" value="TreeGrafter"/>
</dbReference>
<dbReference type="GO" id="GO:0006457">
    <property type="term" value="P:protein folding"/>
    <property type="evidence" value="ECO:0007669"/>
    <property type="project" value="InterPro"/>
</dbReference>
<feature type="region of interest" description="Disordered" evidence="4">
    <location>
        <begin position="151"/>
        <end position="188"/>
    </location>
</feature>
<feature type="domain" description="CS" evidence="5">
    <location>
        <begin position="187"/>
        <end position="273"/>
    </location>
</feature>
<dbReference type="Pfam" id="PF04969">
    <property type="entry name" value="CS"/>
    <property type="match status" value="1"/>
</dbReference>
<dbReference type="CDD" id="cd23156">
    <property type="entry name" value="Prefoldin_3"/>
    <property type="match status" value="1"/>
</dbReference>
<comment type="similarity">
    <text evidence="1">Belongs to the prefoldin subunit alpha family.</text>
</comment>
<evidence type="ECO:0000256" key="3">
    <source>
        <dbReference type="SAM" id="Coils"/>
    </source>
</evidence>
<dbReference type="SUPFAM" id="SSF49764">
    <property type="entry name" value="HSP20-like chaperones"/>
    <property type="match status" value="1"/>
</dbReference>
<dbReference type="GO" id="GO:0007021">
    <property type="term" value="P:tubulin complex assembly"/>
    <property type="evidence" value="ECO:0007669"/>
    <property type="project" value="TreeGrafter"/>
</dbReference>
<dbReference type="GO" id="GO:0015631">
    <property type="term" value="F:tubulin binding"/>
    <property type="evidence" value="ECO:0007669"/>
    <property type="project" value="TreeGrafter"/>
</dbReference>
<evidence type="ECO:0000313" key="6">
    <source>
        <dbReference type="EMBL" id="CAD9505631.1"/>
    </source>
</evidence>
<dbReference type="Gene3D" id="2.60.40.790">
    <property type="match status" value="1"/>
</dbReference>
<gene>
    <name evidence="6" type="ORF">BRAN1462_LOCUS5542</name>
</gene>
<evidence type="ECO:0000256" key="2">
    <source>
        <dbReference type="ARBA" id="ARBA00023186"/>
    </source>
</evidence>
<keyword evidence="3" id="KW-0175">Coiled coil</keyword>
<dbReference type="FunFam" id="1.10.287.370:FF:000001">
    <property type="entry name" value="Prefoldin subunit 3"/>
    <property type="match status" value="1"/>
</dbReference>
<dbReference type="PANTHER" id="PTHR12409">
    <property type="entry name" value="PREFOLDIN SUBUNIT 3"/>
    <property type="match status" value="1"/>
</dbReference>
<protein>
    <recommendedName>
        <fullName evidence="5">CS domain-containing protein</fullName>
    </recommendedName>
</protein>
<evidence type="ECO:0000259" key="5">
    <source>
        <dbReference type="PROSITE" id="PS51203"/>
    </source>
</evidence>
<dbReference type="GO" id="GO:0007017">
    <property type="term" value="P:microtubule-based process"/>
    <property type="evidence" value="ECO:0007669"/>
    <property type="project" value="TreeGrafter"/>
</dbReference>